<gene>
    <name evidence="1" type="ORF">IQ266_00630</name>
</gene>
<dbReference type="AlphaFoldDB" id="A0A928VLL5"/>
<proteinExistence type="predicted"/>
<dbReference type="RefSeq" id="WP_264323075.1">
    <property type="nucleotide sequence ID" value="NZ_JADEXQ010000001.1"/>
</dbReference>
<dbReference type="Proteomes" id="UP000625316">
    <property type="component" value="Unassembled WGS sequence"/>
</dbReference>
<organism evidence="1 2">
    <name type="scientific">Romeriopsis navalis LEGE 11480</name>
    <dbReference type="NCBI Taxonomy" id="2777977"/>
    <lineage>
        <taxon>Bacteria</taxon>
        <taxon>Bacillati</taxon>
        <taxon>Cyanobacteriota</taxon>
        <taxon>Cyanophyceae</taxon>
        <taxon>Leptolyngbyales</taxon>
        <taxon>Leptolyngbyaceae</taxon>
        <taxon>Romeriopsis</taxon>
        <taxon>Romeriopsis navalis</taxon>
    </lineage>
</organism>
<reference evidence="1" key="1">
    <citation type="submission" date="2020-10" db="EMBL/GenBank/DDBJ databases">
        <authorList>
            <person name="Castelo-Branco R."/>
            <person name="Eusebio N."/>
            <person name="Adriana R."/>
            <person name="Vieira A."/>
            <person name="Brugerolle De Fraissinette N."/>
            <person name="Rezende De Castro R."/>
            <person name="Schneider M.P."/>
            <person name="Vasconcelos V."/>
            <person name="Leao P.N."/>
        </authorList>
    </citation>
    <scope>NUCLEOTIDE SEQUENCE</scope>
    <source>
        <strain evidence="1">LEGE 11480</strain>
    </source>
</reference>
<name>A0A928VLL5_9CYAN</name>
<keyword evidence="2" id="KW-1185">Reference proteome</keyword>
<evidence type="ECO:0000313" key="2">
    <source>
        <dbReference type="Proteomes" id="UP000625316"/>
    </source>
</evidence>
<dbReference type="EMBL" id="JADEXQ010000001">
    <property type="protein sequence ID" value="MBE9028259.1"/>
    <property type="molecule type" value="Genomic_DNA"/>
</dbReference>
<protein>
    <submittedName>
        <fullName evidence="1">Uncharacterized protein</fullName>
    </submittedName>
</protein>
<accession>A0A928VLL5</accession>
<evidence type="ECO:0000313" key="1">
    <source>
        <dbReference type="EMBL" id="MBE9028259.1"/>
    </source>
</evidence>
<sequence>MMSQTEFDQLIAQLNPKDLSPEQVRALMKITTEAIAHLANTKQLGNVGANPPQIDRP</sequence>
<comment type="caution">
    <text evidence="1">The sequence shown here is derived from an EMBL/GenBank/DDBJ whole genome shotgun (WGS) entry which is preliminary data.</text>
</comment>